<comment type="caution">
    <text evidence="2">The sequence shown here is derived from an EMBL/GenBank/DDBJ whole genome shotgun (WGS) entry which is preliminary data.</text>
</comment>
<dbReference type="EMBL" id="QQAZ01000019">
    <property type="protein sequence ID" value="RDI43667.1"/>
    <property type="molecule type" value="Genomic_DNA"/>
</dbReference>
<keyword evidence="1" id="KW-0812">Transmembrane</keyword>
<dbReference type="Proteomes" id="UP000255355">
    <property type="component" value="Unassembled WGS sequence"/>
</dbReference>
<dbReference type="RefSeq" id="WP_068027063.1">
    <property type="nucleotide sequence ID" value="NZ_QQAZ01000019.1"/>
</dbReference>
<evidence type="ECO:0000313" key="3">
    <source>
        <dbReference type="Proteomes" id="UP000255355"/>
    </source>
</evidence>
<keyword evidence="1" id="KW-0472">Membrane</keyword>
<proteinExistence type="predicted"/>
<accession>A0A370GJ51</accession>
<feature type="transmembrane region" description="Helical" evidence="1">
    <location>
        <begin position="6"/>
        <end position="25"/>
    </location>
</feature>
<gene>
    <name evidence="2" type="ORF">DFR68_11954</name>
</gene>
<protein>
    <submittedName>
        <fullName evidence="2">Uncharacterized protein</fullName>
    </submittedName>
</protein>
<organism evidence="2 3">
    <name type="scientific">Nocardia mexicana</name>
    <dbReference type="NCBI Taxonomy" id="279262"/>
    <lineage>
        <taxon>Bacteria</taxon>
        <taxon>Bacillati</taxon>
        <taxon>Actinomycetota</taxon>
        <taxon>Actinomycetes</taxon>
        <taxon>Mycobacteriales</taxon>
        <taxon>Nocardiaceae</taxon>
        <taxon>Nocardia</taxon>
    </lineage>
</organism>
<name>A0A370GJ51_9NOCA</name>
<reference evidence="2 3" key="1">
    <citation type="submission" date="2018-07" db="EMBL/GenBank/DDBJ databases">
        <title>Genomic Encyclopedia of Type Strains, Phase IV (KMG-IV): sequencing the most valuable type-strain genomes for metagenomic binning, comparative biology and taxonomic classification.</title>
        <authorList>
            <person name="Goeker M."/>
        </authorList>
    </citation>
    <scope>NUCLEOTIDE SEQUENCE [LARGE SCALE GENOMIC DNA]</scope>
    <source>
        <strain evidence="2 3">DSM 44952</strain>
    </source>
</reference>
<keyword evidence="3" id="KW-1185">Reference proteome</keyword>
<keyword evidence="1" id="KW-1133">Transmembrane helix</keyword>
<dbReference type="AlphaFoldDB" id="A0A370GJ51"/>
<sequence>MNTATAWLVLVALVVIFGGAVKVLLRGDFDDETDDFGEAPANTFEIVTYTHTAPGRPFTVPQAHRAMQQHRTCRREDCPRKRAAYQALVDARHIRPDSGRAF</sequence>
<evidence type="ECO:0000313" key="2">
    <source>
        <dbReference type="EMBL" id="RDI43667.1"/>
    </source>
</evidence>
<evidence type="ECO:0000256" key="1">
    <source>
        <dbReference type="SAM" id="Phobius"/>
    </source>
</evidence>